<dbReference type="InterPro" id="IPR001841">
    <property type="entry name" value="Znf_RING"/>
</dbReference>
<dbReference type="EMBL" id="OIVN01005668">
    <property type="protein sequence ID" value="SPD23516.1"/>
    <property type="molecule type" value="Genomic_DNA"/>
</dbReference>
<feature type="region of interest" description="Disordered" evidence="2">
    <location>
        <begin position="420"/>
        <end position="440"/>
    </location>
</feature>
<feature type="region of interest" description="Disordered" evidence="2">
    <location>
        <begin position="146"/>
        <end position="203"/>
    </location>
</feature>
<proteinExistence type="predicted"/>
<feature type="compositionally biased region" description="Polar residues" evidence="2">
    <location>
        <begin position="146"/>
        <end position="155"/>
    </location>
</feature>
<evidence type="ECO:0000313" key="4">
    <source>
        <dbReference type="EMBL" id="SPD23516.1"/>
    </source>
</evidence>
<feature type="compositionally biased region" description="Polar residues" evidence="2">
    <location>
        <begin position="82"/>
        <end position="92"/>
    </location>
</feature>
<keyword evidence="1" id="KW-0479">Metal-binding</keyword>
<feature type="compositionally biased region" description="Basic residues" evidence="2">
    <location>
        <begin position="430"/>
        <end position="440"/>
    </location>
</feature>
<feature type="domain" description="RING-type" evidence="3">
    <location>
        <begin position="275"/>
        <end position="334"/>
    </location>
</feature>
<keyword evidence="1" id="KW-0863">Zinc-finger</keyword>
<evidence type="ECO:0000256" key="2">
    <source>
        <dbReference type="SAM" id="MobiDB-lite"/>
    </source>
</evidence>
<dbReference type="InterPro" id="IPR013083">
    <property type="entry name" value="Znf_RING/FYVE/PHD"/>
</dbReference>
<feature type="region of interest" description="Disordered" evidence="2">
    <location>
        <begin position="67"/>
        <end position="95"/>
    </location>
</feature>
<dbReference type="PANTHER" id="PTHR31150:SF32">
    <property type="entry name" value="RING_U-BOX SUPERFAMILY PROTEIN"/>
    <property type="match status" value="1"/>
</dbReference>
<gene>
    <name evidence="4" type="ORF">FSB_LOCUS51398</name>
</gene>
<dbReference type="PANTHER" id="PTHR31150">
    <property type="entry name" value="EXPRESSED PROTEIN"/>
    <property type="match status" value="1"/>
</dbReference>
<organism evidence="4">
    <name type="scientific">Fagus sylvatica</name>
    <name type="common">Beechnut</name>
    <dbReference type="NCBI Taxonomy" id="28930"/>
    <lineage>
        <taxon>Eukaryota</taxon>
        <taxon>Viridiplantae</taxon>
        <taxon>Streptophyta</taxon>
        <taxon>Embryophyta</taxon>
        <taxon>Tracheophyta</taxon>
        <taxon>Spermatophyta</taxon>
        <taxon>Magnoliopsida</taxon>
        <taxon>eudicotyledons</taxon>
        <taxon>Gunneridae</taxon>
        <taxon>Pentapetalae</taxon>
        <taxon>rosids</taxon>
        <taxon>fabids</taxon>
        <taxon>Fagales</taxon>
        <taxon>Fagaceae</taxon>
        <taxon>Fagus</taxon>
    </lineage>
</organism>
<keyword evidence="1" id="KW-0862">Zinc</keyword>
<dbReference type="GO" id="GO:0008270">
    <property type="term" value="F:zinc ion binding"/>
    <property type="evidence" value="ECO:0007669"/>
    <property type="project" value="UniProtKB-KW"/>
</dbReference>
<reference evidence="4" key="1">
    <citation type="submission" date="2018-02" db="EMBL/GenBank/DDBJ databases">
        <authorList>
            <person name="Cohen D.B."/>
            <person name="Kent A.D."/>
        </authorList>
    </citation>
    <scope>NUCLEOTIDE SEQUENCE</scope>
</reference>
<dbReference type="AlphaFoldDB" id="A0A2N9IC87"/>
<accession>A0A2N9IC87</accession>
<sequence>MGSACCVAARDKTIPQRAGGETLHRNAVPSPSWSFRWDSRGRVAGENLSYQVSDGISRNVSMELKGSLGSERGNLSDGGSPLENSGTPTSLKSPVHEGVDVNLMTPHSDLSMASNFSTEVKNRPESPEIVDSVAPNLSFSIPSALSTPSVDTLPSHTYPLLPNSTPSRRARRSPGHQLLRQVSDSRILRLKSPSNNSISEGRPSFVLSTGSNDLATGSQCGSSDGWSMRTFSELVASSQRERWSFDSEHFGSGRGKISGSSSRFSYSPSVELHACGACSKLLTERSSWSSQKLFITNDVPVASVLVCGHTYHAECLETMTAEADRFDPPCPICTVGEKEVSKMSKKALKVEAELKAKNYKISKNRVVDSSFDSDFDVFDLQKDAEHKGKVPKMEPSSSARSSFAKPFLRRHFSIGSKWSRSLSENDSARKKGFWARYRKD</sequence>
<dbReference type="Gene3D" id="3.30.40.10">
    <property type="entry name" value="Zinc/RING finger domain, C3HC4 (zinc finger)"/>
    <property type="match status" value="1"/>
</dbReference>
<dbReference type="PROSITE" id="PS50089">
    <property type="entry name" value="ZF_RING_2"/>
    <property type="match status" value="1"/>
</dbReference>
<dbReference type="SUPFAM" id="SSF57850">
    <property type="entry name" value="RING/U-box"/>
    <property type="match status" value="1"/>
</dbReference>
<evidence type="ECO:0000259" key="3">
    <source>
        <dbReference type="PROSITE" id="PS50089"/>
    </source>
</evidence>
<dbReference type="SMART" id="SM00184">
    <property type="entry name" value="RING"/>
    <property type="match status" value="1"/>
</dbReference>
<evidence type="ECO:0000256" key="1">
    <source>
        <dbReference type="PROSITE-ProRule" id="PRU00175"/>
    </source>
</evidence>
<name>A0A2N9IC87_FAGSY</name>
<protein>
    <recommendedName>
        <fullName evidence="3">RING-type domain-containing protein</fullName>
    </recommendedName>
</protein>